<dbReference type="AlphaFoldDB" id="A0A485P256"/>
<dbReference type="GO" id="GO:0031175">
    <property type="term" value="P:neuron projection development"/>
    <property type="evidence" value="ECO:0007669"/>
    <property type="project" value="TreeGrafter"/>
</dbReference>
<reference evidence="12 13" key="1">
    <citation type="submission" date="2019-01" db="EMBL/GenBank/DDBJ databases">
        <authorList>
            <person name="Alioto T."/>
            <person name="Alioto T."/>
        </authorList>
    </citation>
    <scope>NUCLEOTIDE SEQUENCE [LARGE SCALE GENOMIC DNA]</scope>
</reference>
<keyword evidence="7" id="KW-0206">Cytoskeleton</keyword>
<dbReference type="GO" id="GO:0007019">
    <property type="term" value="P:microtubule depolymerization"/>
    <property type="evidence" value="ECO:0007669"/>
    <property type="project" value="TreeGrafter"/>
</dbReference>
<evidence type="ECO:0000256" key="2">
    <source>
        <dbReference type="ARBA" id="ARBA00006959"/>
    </source>
</evidence>
<evidence type="ECO:0000256" key="7">
    <source>
        <dbReference type="ARBA" id="ARBA00023212"/>
    </source>
</evidence>
<dbReference type="GO" id="GO:0005737">
    <property type="term" value="C:cytoplasm"/>
    <property type="evidence" value="ECO:0007669"/>
    <property type="project" value="TreeGrafter"/>
</dbReference>
<dbReference type="Proteomes" id="UP000386466">
    <property type="component" value="Unassembled WGS sequence"/>
</dbReference>
<protein>
    <recommendedName>
        <fullName evidence="9 10">Stathmin</fullName>
    </recommendedName>
</protein>
<dbReference type="PROSITE" id="PS51663">
    <property type="entry name" value="STATHMIN_3"/>
    <property type="match status" value="1"/>
</dbReference>
<evidence type="ECO:0000313" key="13">
    <source>
        <dbReference type="Proteomes" id="UP000386466"/>
    </source>
</evidence>
<evidence type="ECO:0000256" key="3">
    <source>
        <dbReference type="ARBA" id="ARBA00022490"/>
    </source>
</evidence>
<dbReference type="GO" id="GO:0031110">
    <property type="term" value="P:regulation of microtubule polymerization or depolymerization"/>
    <property type="evidence" value="ECO:0007669"/>
    <property type="project" value="InterPro"/>
</dbReference>
<keyword evidence="5" id="KW-0493">Microtubule</keyword>
<dbReference type="Gene3D" id="6.10.280.30">
    <property type="match status" value="1"/>
</dbReference>
<dbReference type="SUPFAM" id="SSF101494">
    <property type="entry name" value="Stathmin"/>
    <property type="match status" value="1"/>
</dbReference>
<comment type="similarity">
    <text evidence="2 10">Belongs to the stathmin family.</text>
</comment>
<dbReference type="GO" id="GO:0015631">
    <property type="term" value="F:tubulin binding"/>
    <property type="evidence" value="ECO:0007669"/>
    <property type="project" value="TreeGrafter"/>
</dbReference>
<accession>A0A485P256</accession>
<dbReference type="InterPro" id="IPR036002">
    <property type="entry name" value="Stathmin_sf"/>
</dbReference>
<organism evidence="12 13">
    <name type="scientific">Lynx pardinus</name>
    <name type="common">Iberian lynx</name>
    <name type="synonym">Felis pardina</name>
    <dbReference type="NCBI Taxonomy" id="191816"/>
    <lineage>
        <taxon>Eukaryota</taxon>
        <taxon>Metazoa</taxon>
        <taxon>Chordata</taxon>
        <taxon>Craniata</taxon>
        <taxon>Vertebrata</taxon>
        <taxon>Euteleostomi</taxon>
        <taxon>Mammalia</taxon>
        <taxon>Eutheria</taxon>
        <taxon>Laurasiatheria</taxon>
        <taxon>Carnivora</taxon>
        <taxon>Feliformia</taxon>
        <taxon>Felidae</taxon>
        <taxon>Felinae</taxon>
        <taxon>Lynx</taxon>
    </lineage>
</organism>
<keyword evidence="6" id="KW-0175">Coiled coil</keyword>
<evidence type="ECO:0000256" key="9">
    <source>
        <dbReference type="ARBA" id="ARBA00039768"/>
    </source>
</evidence>
<keyword evidence="4" id="KW-0597">Phosphoprotein</keyword>
<dbReference type="GO" id="GO:0005874">
    <property type="term" value="C:microtubule"/>
    <property type="evidence" value="ECO:0007669"/>
    <property type="project" value="UniProtKB-KW"/>
</dbReference>
<evidence type="ECO:0000256" key="5">
    <source>
        <dbReference type="ARBA" id="ARBA00022701"/>
    </source>
</evidence>
<evidence type="ECO:0000256" key="8">
    <source>
        <dbReference type="ARBA" id="ARBA00038561"/>
    </source>
</evidence>
<evidence type="ECO:0000256" key="1">
    <source>
        <dbReference type="ARBA" id="ARBA00004245"/>
    </source>
</evidence>
<evidence type="ECO:0000256" key="4">
    <source>
        <dbReference type="ARBA" id="ARBA00022553"/>
    </source>
</evidence>
<comment type="subunit">
    <text evidence="8">Binds to two alpha/beta-tubulin heterodimers. Interacts with KIST.</text>
</comment>
<dbReference type="GO" id="GO:0043005">
    <property type="term" value="C:neuron projection"/>
    <property type="evidence" value="ECO:0007669"/>
    <property type="project" value="TreeGrafter"/>
</dbReference>
<dbReference type="Pfam" id="PF00836">
    <property type="entry name" value="Stathmin"/>
    <property type="match status" value="1"/>
</dbReference>
<evidence type="ECO:0000256" key="10">
    <source>
        <dbReference type="RuleBase" id="RU004388"/>
    </source>
</evidence>
<feature type="compositionally biased region" description="Basic and acidic residues" evidence="11">
    <location>
        <begin position="93"/>
        <end position="106"/>
    </location>
</feature>
<evidence type="ECO:0000256" key="11">
    <source>
        <dbReference type="SAM" id="MobiDB-lite"/>
    </source>
</evidence>
<comment type="subcellular location">
    <subcellularLocation>
        <location evidence="1">Cytoplasm</location>
        <location evidence="1">Cytoskeleton</location>
    </subcellularLocation>
</comment>
<feature type="region of interest" description="Disordered" evidence="11">
    <location>
        <begin position="87"/>
        <end position="106"/>
    </location>
</feature>
<evidence type="ECO:0000256" key="6">
    <source>
        <dbReference type="ARBA" id="ARBA00023054"/>
    </source>
</evidence>
<dbReference type="PANTHER" id="PTHR10104">
    <property type="entry name" value="STATHMIN"/>
    <property type="match status" value="1"/>
</dbReference>
<sequence>MASSDIPVKELEKYASGQAFKLILSPQSNESVPEFPLSPSNKDLSLEEIQKKLEAAEEKHKSQEVEVLKQLTKEREHEKVLQKATAENNFGKMAEEKLTHKMDANK</sequence>
<gene>
    <name evidence="12" type="ORF">LYPA_23C018513</name>
</gene>
<keyword evidence="3" id="KW-0963">Cytoplasm</keyword>
<dbReference type="InterPro" id="IPR000956">
    <property type="entry name" value="Stathmin_fam"/>
</dbReference>
<keyword evidence="13" id="KW-1185">Reference proteome</keyword>
<dbReference type="EMBL" id="CAAGRJ010028727">
    <property type="protein sequence ID" value="VFV40215.1"/>
    <property type="molecule type" value="Genomic_DNA"/>
</dbReference>
<name>A0A485P256_LYNPA</name>
<proteinExistence type="inferred from homology"/>
<dbReference type="PRINTS" id="PR00345">
    <property type="entry name" value="STATHMIN"/>
</dbReference>
<dbReference type="PANTHER" id="PTHR10104:SF5">
    <property type="entry name" value="STATHMIN"/>
    <property type="match status" value="1"/>
</dbReference>
<evidence type="ECO:0000313" key="12">
    <source>
        <dbReference type="EMBL" id="VFV40215.1"/>
    </source>
</evidence>